<dbReference type="CDD" id="cd02226">
    <property type="entry name" value="cupin_YdbB-like"/>
    <property type="match status" value="1"/>
</dbReference>
<evidence type="ECO:0000313" key="3">
    <source>
        <dbReference type="EMBL" id="TGX42340.1"/>
    </source>
</evidence>
<dbReference type="InterPro" id="IPR000595">
    <property type="entry name" value="cNMP-bd_dom"/>
</dbReference>
<evidence type="ECO:0000256" key="1">
    <source>
        <dbReference type="SAM" id="MobiDB-lite"/>
    </source>
</evidence>
<dbReference type="InterPro" id="IPR013096">
    <property type="entry name" value="Cupin_2"/>
</dbReference>
<dbReference type="OrthoDB" id="9794183at2"/>
<dbReference type="Pfam" id="PF07883">
    <property type="entry name" value="Cupin_2"/>
    <property type="match status" value="1"/>
</dbReference>
<reference evidence="3 4" key="1">
    <citation type="submission" date="2019-04" db="EMBL/GenBank/DDBJ databases">
        <title>Sphingomonas psychrotolerans sp. nov., isolated from soil in the Tianshan Mountains, Xinjiang, China.</title>
        <authorList>
            <person name="Luo Y."/>
            <person name="Sheng H."/>
        </authorList>
    </citation>
    <scope>NUCLEOTIDE SEQUENCE [LARGE SCALE GENOMIC DNA]</scope>
    <source>
        <strain evidence="3 4">KIS18-15</strain>
    </source>
</reference>
<sequence>MNEPVNLDAKFASFSEHWAPRRVASYNGNDIRIVKVAGEFVWHAHDDTDDFFLVLDGELDIELRDRTVTLGPGELFVVPRGVEHRPVARRGEVRMINIEPGGTHNLGDDSPQRPVIDG</sequence>
<dbReference type="PANTHER" id="PTHR36114">
    <property type="entry name" value="16.7 KDA PROTEIN IN WHIE LOCUS"/>
    <property type="match status" value="1"/>
</dbReference>
<gene>
    <name evidence="3" type="ORF">E5A74_10850</name>
</gene>
<proteinExistence type="predicted"/>
<dbReference type="PROSITE" id="PS50042">
    <property type="entry name" value="CNMP_BINDING_3"/>
    <property type="match status" value="1"/>
</dbReference>
<dbReference type="Proteomes" id="UP000309848">
    <property type="component" value="Unassembled WGS sequence"/>
</dbReference>
<evidence type="ECO:0000259" key="2">
    <source>
        <dbReference type="PROSITE" id="PS50042"/>
    </source>
</evidence>
<name>A0A4S1WKM5_9SPHN</name>
<evidence type="ECO:0000313" key="4">
    <source>
        <dbReference type="Proteomes" id="UP000309848"/>
    </source>
</evidence>
<dbReference type="PANTHER" id="PTHR36114:SF1">
    <property type="entry name" value="16.7 KDA PROTEIN IN WHIE LOCUS"/>
    <property type="match status" value="1"/>
</dbReference>
<dbReference type="SUPFAM" id="SSF51182">
    <property type="entry name" value="RmlC-like cupins"/>
    <property type="match status" value="1"/>
</dbReference>
<dbReference type="EMBL" id="SRXU01000004">
    <property type="protein sequence ID" value="TGX42340.1"/>
    <property type="molecule type" value="Genomic_DNA"/>
</dbReference>
<dbReference type="InterPro" id="IPR052044">
    <property type="entry name" value="PKS_Associated_Protein"/>
</dbReference>
<comment type="caution">
    <text evidence="3">The sequence shown here is derived from an EMBL/GenBank/DDBJ whole genome shotgun (WGS) entry which is preliminary data.</text>
</comment>
<dbReference type="InterPro" id="IPR014710">
    <property type="entry name" value="RmlC-like_jellyroll"/>
</dbReference>
<feature type="domain" description="Cyclic nucleotide-binding" evidence="2">
    <location>
        <begin position="37"/>
        <end position="76"/>
    </location>
</feature>
<dbReference type="InterPro" id="IPR011051">
    <property type="entry name" value="RmlC_Cupin_sf"/>
</dbReference>
<dbReference type="AlphaFoldDB" id="A0A4S1WKM5"/>
<organism evidence="3 4">
    <name type="scientific">Sphingomonas naasensis</name>
    <dbReference type="NCBI Taxonomy" id="1344951"/>
    <lineage>
        <taxon>Bacteria</taxon>
        <taxon>Pseudomonadati</taxon>
        <taxon>Pseudomonadota</taxon>
        <taxon>Alphaproteobacteria</taxon>
        <taxon>Sphingomonadales</taxon>
        <taxon>Sphingomonadaceae</taxon>
        <taxon>Sphingomonas</taxon>
    </lineage>
</organism>
<dbReference type="Gene3D" id="2.60.120.10">
    <property type="entry name" value="Jelly Rolls"/>
    <property type="match status" value="1"/>
</dbReference>
<protein>
    <submittedName>
        <fullName evidence="3">Cupin domain-containing protein</fullName>
    </submittedName>
</protein>
<feature type="region of interest" description="Disordered" evidence="1">
    <location>
        <begin position="98"/>
        <end position="118"/>
    </location>
</feature>
<keyword evidence="4" id="KW-1185">Reference proteome</keyword>
<dbReference type="RefSeq" id="WP_135984745.1">
    <property type="nucleotide sequence ID" value="NZ_JAASQM010000004.1"/>
</dbReference>
<accession>A0A4S1WKM5</accession>